<dbReference type="Proteomes" id="UP000254253">
    <property type="component" value="Unassembled WGS sequence"/>
</dbReference>
<evidence type="ECO:0000313" key="3">
    <source>
        <dbReference type="Proteomes" id="UP000254253"/>
    </source>
</evidence>
<feature type="signal peptide" evidence="1">
    <location>
        <begin position="1"/>
        <end position="24"/>
    </location>
</feature>
<accession>A0A380TV12</accession>
<sequence>MKKLIAILCSGLGLALTTHAIANAELLENIHPVQPTHSNLVANKSLLVQRFVLADKSDVGFENLVTEIKRHAASDKDSQAIHIISNTQSAKDLAKKISKRLKALNVKPNIHITHNKTKNGLYPLYVEIRQIAKRNSLCRIETAEDHMGYDPYYDCALKHNNQIQLKY</sequence>
<dbReference type="EMBL" id="UFRN01000002">
    <property type="protein sequence ID" value="SUT92434.1"/>
    <property type="molecule type" value="Genomic_DNA"/>
</dbReference>
<dbReference type="AlphaFoldDB" id="A0A380TV12"/>
<dbReference type="Pfam" id="PF16971">
    <property type="entry name" value="RcpB"/>
    <property type="match status" value="1"/>
</dbReference>
<protein>
    <submittedName>
        <fullName evidence="2">Rough colony protein B</fullName>
    </submittedName>
</protein>
<organism evidence="2 3">
    <name type="scientific">Actinobacillus lignieresii</name>
    <dbReference type="NCBI Taxonomy" id="720"/>
    <lineage>
        <taxon>Bacteria</taxon>
        <taxon>Pseudomonadati</taxon>
        <taxon>Pseudomonadota</taxon>
        <taxon>Gammaproteobacteria</taxon>
        <taxon>Pasteurellales</taxon>
        <taxon>Pasteurellaceae</taxon>
        <taxon>Actinobacillus</taxon>
    </lineage>
</organism>
<proteinExistence type="predicted"/>
<dbReference type="RefSeq" id="WP_005600648.1">
    <property type="nucleotide sequence ID" value="NZ_LR134169.1"/>
</dbReference>
<keyword evidence="3" id="KW-1185">Reference proteome</keyword>
<dbReference type="InterPro" id="IPR031579">
    <property type="entry name" value="RcpB"/>
</dbReference>
<reference evidence="2 3" key="1">
    <citation type="submission" date="2018-06" db="EMBL/GenBank/DDBJ databases">
        <authorList>
            <consortium name="Pathogen Informatics"/>
            <person name="Doyle S."/>
        </authorList>
    </citation>
    <scope>NUCLEOTIDE SEQUENCE [LARGE SCALE GENOMIC DNA]</scope>
    <source>
        <strain evidence="2 3">NCTC4191</strain>
    </source>
</reference>
<feature type="chain" id="PRO_5016822184" evidence="1">
    <location>
        <begin position="25"/>
        <end position="167"/>
    </location>
</feature>
<gene>
    <name evidence="2" type="primary">rcpB</name>
    <name evidence="2" type="ORF">NCTC4191_00816</name>
</gene>
<name>A0A380TV12_ACTLI</name>
<evidence type="ECO:0000256" key="1">
    <source>
        <dbReference type="SAM" id="SignalP"/>
    </source>
</evidence>
<evidence type="ECO:0000313" key="2">
    <source>
        <dbReference type="EMBL" id="SUT92434.1"/>
    </source>
</evidence>
<keyword evidence="1" id="KW-0732">Signal</keyword>